<evidence type="ECO:0000256" key="1">
    <source>
        <dbReference type="SAM" id="MobiDB-lite"/>
    </source>
</evidence>
<dbReference type="PANTHER" id="PTHR40744:SF1">
    <property type="entry name" value="SODIUM STIBOGLUCONATE RESISTANCE PROTEIN"/>
    <property type="match status" value="1"/>
</dbReference>
<dbReference type="PANTHER" id="PTHR40744">
    <property type="entry name" value="SODIUM STIBOGLUCONATE RESISTANCE PROTEIN-RELATED"/>
    <property type="match status" value="1"/>
</dbReference>
<dbReference type="Proteomes" id="UP000319462">
    <property type="component" value="Chromosome 31"/>
</dbReference>
<sequence>MGSKPSSVPREGEGHPEVFYRGVQAAREGRFTLSEVYFDQALTRHPGRHFWDSFTNAVLQKERSACPEGGGTSPSRGDAEKVDTDPGVGGLLNPWGEAQPPSAFGGGMDRADDLAGGENIRAENGQGGLPGSGDDGDAAELADAMASDAQPTHGTKVADIYLPLDGDLFHVMDYYRLLADIGHTYLQLIPSTAYVEKVTGLAARYCLFTISHTQILLHCLALWKEANLGDGGGFIDYEKRRNLKLGSEHYTDFSSDPQSSDRRGQKWRTMDRTASLFFTLGLLEANCRHSYLVFLVNYCAVLIRTLPRIKERKTCRRVIQNVQDHMEAIMQSLTYLANDYPHEYLSHLIMENVPRPLSGDRDFHSSMGASSHAGSRNILSLGSDQHRHLYASGCPWTPTQSALIPLILLRSIRLSVQETVSRTAQAQLRSPAQRLTYHYTGWNFDTGLVIVPGCNLYMLRKSLPGFVPGKSTLAHHITMAEQEEFHLPIGGAEGRLRDGSVAVPVPGHGNDAARGSRHNSRVPEGSAAAAKREARIKKCEEKLIMKRRNINTDLNLSDERTCVALCLEEACALVLPSLFLSLVLRKVSGDPDYMESYVSLKALGTGLYGPESSEWNIMSLLVQKRLEE</sequence>
<feature type="region of interest" description="Disordered" evidence="1">
    <location>
        <begin position="63"/>
        <end position="136"/>
    </location>
</feature>
<reference evidence="2 3" key="1">
    <citation type="submission" date="2018-09" db="EMBL/GenBank/DDBJ databases">
        <authorList>
            <person name="Peiro R."/>
            <person name="Begona"/>
            <person name="Cbmso G."/>
            <person name="Lopez M."/>
            <person name="Gonzalez S."/>
        </authorList>
    </citation>
    <scope>NUCLEOTIDE SEQUENCE [LARGE SCALE GENOMIC DNA]</scope>
</reference>
<proteinExistence type="predicted"/>
<gene>
    <name evidence="2" type="ORF">LBRM2904_31.0900</name>
</gene>
<accession>A0A3P3ZDG6</accession>
<protein>
    <submittedName>
        <fullName evidence="2">Sodium_stibogluconate_resistance_protein</fullName>
    </submittedName>
</protein>
<evidence type="ECO:0000313" key="3">
    <source>
        <dbReference type="Proteomes" id="UP000319462"/>
    </source>
</evidence>
<name>A0A3P3ZDG6_LEIBR</name>
<dbReference type="AlphaFoldDB" id="A0A3P3ZDG6"/>
<organism evidence="2 3">
    <name type="scientific">Leishmania braziliensis MHOM/BR/75/M2904</name>
    <dbReference type="NCBI Taxonomy" id="420245"/>
    <lineage>
        <taxon>Eukaryota</taxon>
        <taxon>Discoba</taxon>
        <taxon>Euglenozoa</taxon>
        <taxon>Kinetoplastea</taxon>
        <taxon>Metakinetoplastina</taxon>
        <taxon>Trypanosomatida</taxon>
        <taxon>Trypanosomatidae</taxon>
        <taxon>Leishmaniinae</taxon>
        <taxon>Leishmania</taxon>
        <taxon>Leishmania braziliensis species complex</taxon>
    </lineage>
</organism>
<feature type="region of interest" description="Disordered" evidence="1">
    <location>
        <begin position="507"/>
        <end position="527"/>
    </location>
</feature>
<evidence type="ECO:0000313" key="2">
    <source>
        <dbReference type="EMBL" id="SYZ68283.1"/>
    </source>
</evidence>
<dbReference type="EMBL" id="LS997630">
    <property type="protein sequence ID" value="SYZ68283.1"/>
    <property type="molecule type" value="Genomic_DNA"/>
</dbReference>